<organism evidence="4 5">
    <name type="scientific">Artemisia annua</name>
    <name type="common">Sweet wormwood</name>
    <dbReference type="NCBI Taxonomy" id="35608"/>
    <lineage>
        <taxon>Eukaryota</taxon>
        <taxon>Viridiplantae</taxon>
        <taxon>Streptophyta</taxon>
        <taxon>Embryophyta</taxon>
        <taxon>Tracheophyta</taxon>
        <taxon>Spermatophyta</taxon>
        <taxon>Magnoliopsida</taxon>
        <taxon>eudicotyledons</taxon>
        <taxon>Gunneridae</taxon>
        <taxon>Pentapetalae</taxon>
        <taxon>asterids</taxon>
        <taxon>campanulids</taxon>
        <taxon>Asterales</taxon>
        <taxon>Asteraceae</taxon>
        <taxon>Asteroideae</taxon>
        <taxon>Anthemideae</taxon>
        <taxon>Artemisiinae</taxon>
        <taxon>Artemisia</taxon>
    </lineage>
</organism>
<dbReference type="EMBL" id="PKPP01002805">
    <property type="protein sequence ID" value="PWA73012.1"/>
    <property type="molecule type" value="Genomic_DNA"/>
</dbReference>
<name>A0A2U1NHL8_ARTAN</name>
<dbReference type="PANTHER" id="PTHR47972">
    <property type="entry name" value="KINESIN-LIKE PROTEIN KLP-3"/>
    <property type="match status" value="1"/>
</dbReference>
<dbReference type="InterPro" id="IPR036961">
    <property type="entry name" value="Kinesin_motor_dom_sf"/>
</dbReference>
<dbReference type="GO" id="GO:0007018">
    <property type="term" value="P:microtubule-based movement"/>
    <property type="evidence" value="ECO:0007669"/>
    <property type="project" value="InterPro"/>
</dbReference>
<comment type="caution">
    <text evidence="4">The sequence shown here is derived from an EMBL/GenBank/DDBJ whole genome shotgun (WGS) entry which is preliminary data.</text>
</comment>
<proteinExistence type="inferred from homology"/>
<protein>
    <submittedName>
        <fullName evidence="4">Kinesin 4</fullName>
    </submittedName>
</protein>
<dbReference type="STRING" id="35608.A0A2U1NHL8"/>
<dbReference type="GO" id="GO:0015630">
    <property type="term" value="C:microtubule cytoskeleton"/>
    <property type="evidence" value="ECO:0007669"/>
    <property type="project" value="TreeGrafter"/>
</dbReference>
<evidence type="ECO:0000259" key="3">
    <source>
        <dbReference type="PROSITE" id="PS50067"/>
    </source>
</evidence>
<accession>A0A2U1NHL8</accession>
<dbReference type="Pfam" id="PF00225">
    <property type="entry name" value="Kinesin"/>
    <property type="match status" value="1"/>
</dbReference>
<evidence type="ECO:0000256" key="1">
    <source>
        <dbReference type="ARBA" id="ARBA00023175"/>
    </source>
</evidence>
<comment type="caution">
    <text evidence="2">Lacks conserved residue(s) required for the propagation of feature annotation.</text>
</comment>
<gene>
    <name evidence="4" type="ORF">CTI12_AA265340</name>
</gene>
<dbReference type="GO" id="GO:0005524">
    <property type="term" value="F:ATP binding"/>
    <property type="evidence" value="ECO:0007669"/>
    <property type="project" value="InterPro"/>
</dbReference>
<dbReference type="SMART" id="SM00129">
    <property type="entry name" value="KISc"/>
    <property type="match status" value="1"/>
</dbReference>
<dbReference type="InterPro" id="IPR027417">
    <property type="entry name" value="P-loop_NTPase"/>
</dbReference>
<keyword evidence="1" id="KW-0505">Motor protein</keyword>
<dbReference type="Gene3D" id="3.40.850.10">
    <property type="entry name" value="Kinesin motor domain"/>
    <property type="match status" value="1"/>
</dbReference>
<keyword evidence="5" id="KW-1185">Reference proteome</keyword>
<evidence type="ECO:0000313" key="5">
    <source>
        <dbReference type="Proteomes" id="UP000245207"/>
    </source>
</evidence>
<dbReference type="InterPro" id="IPR001752">
    <property type="entry name" value="Kinesin_motor_dom"/>
</dbReference>
<dbReference type="PROSITE" id="PS50067">
    <property type="entry name" value="KINESIN_MOTOR_2"/>
    <property type="match status" value="1"/>
</dbReference>
<feature type="domain" description="Kinesin motor" evidence="3">
    <location>
        <begin position="57"/>
        <end position="122"/>
    </location>
</feature>
<dbReference type="GO" id="GO:0003777">
    <property type="term" value="F:microtubule motor activity"/>
    <property type="evidence" value="ECO:0007669"/>
    <property type="project" value="InterPro"/>
</dbReference>
<dbReference type="OrthoDB" id="3176171at2759"/>
<dbReference type="AlphaFoldDB" id="A0A2U1NHL8"/>
<evidence type="ECO:0000256" key="2">
    <source>
        <dbReference type="PROSITE-ProRule" id="PRU00283"/>
    </source>
</evidence>
<dbReference type="PANTHER" id="PTHR47972:SF39">
    <property type="entry name" value="KINESIN-LIKE PROTEIN KIN-14I"/>
    <property type="match status" value="1"/>
</dbReference>
<evidence type="ECO:0000313" key="4">
    <source>
        <dbReference type="EMBL" id="PWA73012.1"/>
    </source>
</evidence>
<sequence>MAFDVTFPFLRFFIAGATNGPGSEILFTTADLGSKEVDMVSPILTLLQLLPATTIKALGNVISCLAQKNSHVPYRNSKLTQLLQDSLGGQAKALMFVHMSPELNAVGETLTTLKFDQRVVTVELGAAQVHKDSSDVKDLKE</sequence>
<dbReference type="InterPro" id="IPR027640">
    <property type="entry name" value="Kinesin-like_fam"/>
</dbReference>
<dbReference type="Proteomes" id="UP000245207">
    <property type="component" value="Unassembled WGS sequence"/>
</dbReference>
<dbReference type="SUPFAM" id="SSF52540">
    <property type="entry name" value="P-loop containing nucleoside triphosphate hydrolases"/>
    <property type="match status" value="1"/>
</dbReference>
<dbReference type="GO" id="GO:0008017">
    <property type="term" value="F:microtubule binding"/>
    <property type="evidence" value="ECO:0007669"/>
    <property type="project" value="InterPro"/>
</dbReference>
<comment type="similarity">
    <text evidence="2">Belongs to the TRAFAC class myosin-kinesin ATPase superfamily. Kinesin family.</text>
</comment>
<reference evidence="4 5" key="1">
    <citation type="journal article" date="2018" name="Mol. Plant">
        <title>The genome of Artemisia annua provides insight into the evolution of Asteraceae family and artemisinin biosynthesis.</title>
        <authorList>
            <person name="Shen Q."/>
            <person name="Zhang L."/>
            <person name="Liao Z."/>
            <person name="Wang S."/>
            <person name="Yan T."/>
            <person name="Shi P."/>
            <person name="Liu M."/>
            <person name="Fu X."/>
            <person name="Pan Q."/>
            <person name="Wang Y."/>
            <person name="Lv Z."/>
            <person name="Lu X."/>
            <person name="Zhang F."/>
            <person name="Jiang W."/>
            <person name="Ma Y."/>
            <person name="Chen M."/>
            <person name="Hao X."/>
            <person name="Li L."/>
            <person name="Tang Y."/>
            <person name="Lv G."/>
            <person name="Zhou Y."/>
            <person name="Sun X."/>
            <person name="Brodelius P.E."/>
            <person name="Rose J.K.C."/>
            <person name="Tang K."/>
        </authorList>
    </citation>
    <scope>NUCLEOTIDE SEQUENCE [LARGE SCALE GENOMIC DNA]</scope>
    <source>
        <strain evidence="5">cv. Huhao1</strain>
        <tissue evidence="4">Leaf</tissue>
    </source>
</reference>